<comment type="caution">
    <text evidence="1">The sequence shown here is derived from an EMBL/GenBank/DDBJ whole genome shotgun (WGS) entry which is preliminary data.</text>
</comment>
<name>A0ACC0Q1Y2_RHOML</name>
<evidence type="ECO:0000313" key="2">
    <source>
        <dbReference type="Proteomes" id="UP001062846"/>
    </source>
</evidence>
<accession>A0ACC0Q1Y2</accession>
<organism evidence="1 2">
    <name type="scientific">Rhododendron molle</name>
    <name type="common">Chinese azalea</name>
    <name type="synonym">Azalea mollis</name>
    <dbReference type="NCBI Taxonomy" id="49168"/>
    <lineage>
        <taxon>Eukaryota</taxon>
        <taxon>Viridiplantae</taxon>
        <taxon>Streptophyta</taxon>
        <taxon>Embryophyta</taxon>
        <taxon>Tracheophyta</taxon>
        <taxon>Spermatophyta</taxon>
        <taxon>Magnoliopsida</taxon>
        <taxon>eudicotyledons</taxon>
        <taxon>Gunneridae</taxon>
        <taxon>Pentapetalae</taxon>
        <taxon>asterids</taxon>
        <taxon>Ericales</taxon>
        <taxon>Ericaceae</taxon>
        <taxon>Ericoideae</taxon>
        <taxon>Rhodoreae</taxon>
        <taxon>Rhododendron</taxon>
    </lineage>
</organism>
<keyword evidence="2" id="KW-1185">Reference proteome</keyword>
<dbReference type="Proteomes" id="UP001062846">
    <property type="component" value="Chromosome 1"/>
</dbReference>
<gene>
    <name evidence="1" type="ORF">RHMOL_Rhmol01G0074600</name>
</gene>
<dbReference type="EMBL" id="CM046388">
    <property type="protein sequence ID" value="KAI8570897.1"/>
    <property type="molecule type" value="Genomic_DNA"/>
</dbReference>
<sequence length="259" mass="28908">MLRPECVMVIVTRRHCMSWNETTDPDCCSWDGVTCDVSIGHVTGLDLSCSLLYGTIHPNTTLFQLSHLQQLNLASNHFNFSPISPSFSHFTRLSHLNLSTSRLSGLVSLDLSCNYMDDMSMTGRLRLEPHNFKTSLMNLTQLENLHLAQVNISSGLPNSLLNLSSLATLDLSETGLNGKLPDSIGYLGFLKCLDLTENNSLGLFLSRSETSRGLPDYIYWVTILRVWSRLLSQILSNSPILELRLTISMVHFPSAFLSL</sequence>
<proteinExistence type="predicted"/>
<evidence type="ECO:0000313" key="1">
    <source>
        <dbReference type="EMBL" id="KAI8570897.1"/>
    </source>
</evidence>
<protein>
    <submittedName>
        <fullName evidence="1">Uncharacterized protein</fullName>
    </submittedName>
</protein>
<reference evidence="1" key="1">
    <citation type="submission" date="2022-02" db="EMBL/GenBank/DDBJ databases">
        <title>Plant Genome Project.</title>
        <authorList>
            <person name="Zhang R.-G."/>
        </authorList>
    </citation>
    <scope>NUCLEOTIDE SEQUENCE</scope>
    <source>
        <strain evidence="1">AT1</strain>
    </source>
</reference>